<name>A0A1G7QIF2_9ACTN</name>
<reference evidence="3" key="1">
    <citation type="submission" date="2016-10" db="EMBL/GenBank/DDBJ databases">
        <authorList>
            <person name="Varghese N."/>
            <person name="Submissions S."/>
        </authorList>
    </citation>
    <scope>NUCLEOTIDE SEQUENCE [LARGE SCALE GENOMIC DNA]</scope>
    <source>
        <strain evidence="3">DSM 44526</strain>
    </source>
</reference>
<sequence length="356" mass="37224">MTAPRRPPLTESRKVLAAARPPEGTGPTTAAVLRGLARVRPPLPVLLATALLALVPLALLAVAGWCAVGIAGGDWPLLGKLAGGTLLCGVLVLLAALAHRGTKRVLHLGSYAEGFFPARLLTIACVVTGLFLAKYVLLDGEPTDPTMVLPFVALAVAWAPWPLLLLPSAQAWPRRVALRWSRAARDADEAVLVALLAPHPCPGGVPPWPWAVDPLVAETGPGWRVHGPCPRCGAPVDVPVRAADVPAEGLGGGDLHALRTRLAPAPGEGPDLPARLDDGSLLLLRARSATGVDVQDRLFALVPDGADAVPGRRRTGTPVPLLTPESEFGRPVLQERREQHAALLAAADAELARRGR</sequence>
<evidence type="ECO:0000313" key="2">
    <source>
        <dbReference type="EMBL" id="SDF98256.1"/>
    </source>
</evidence>
<proteinExistence type="predicted"/>
<organism evidence="2 3">
    <name type="scientific">Klenkia brasiliensis</name>
    <dbReference type="NCBI Taxonomy" id="333142"/>
    <lineage>
        <taxon>Bacteria</taxon>
        <taxon>Bacillati</taxon>
        <taxon>Actinomycetota</taxon>
        <taxon>Actinomycetes</taxon>
        <taxon>Geodermatophilales</taxon>
        <taxon>Geodermatophilaceae</taxon>
        <taxon>Klenkia</taxon>
    </lineage>
</organism>
<dbReference type="OrthoDB" id="5193009at2"/>
<gene>
    <name evidence="2" type="ORF">SAMN05660324_1495</name>
</gene>
<feature type="transmembrane region" description="Helical" evidence="1">
    <location>
        <begin position="118"/>
        <end position="136"/>
    </location>
</feature>
<dbReference type="Proteomes" id="UP000198863">
    <property type="component" value="Unassembled WGS sequence"/>
</dbReference>
<evidence type="ECO:0000313" key="3">
    <source>
        <dbReference type="Proteomes" id="UP000198863"/>
    </source>
</evidence>
<dbReference type="AlphaFoldDB" id="A0A1G7QIF2"/>
<feature type="transmembrane region" description="Helical" evidence="1">
    <location>
        <begin position="148"/>
        <end position="166"/>
    </location>
</feature>
<protein>
    <submittedName>
        <fullName evidence="2">Uncharacterized protein</fullName>
    </submittedName>
</protein>
<keyword evidence="1" id="KW-0472">Membrane</keyword>
<dbReference type="EMBL" id="FNCF01000002">
    <property type="protein sequence ID" value="SDF98256.1"/>
    <property type="molecule type" value="Genomic_DNA"/>
</dbReference>
<keyword evidence="1" id="KW-1133">Transmembrane helix</keyword>
<feature type="transmembrane region" description="Helical" evidence="1">
    <location>
        <begin position="43"/>
        <end position="71"/>
    </location>
</feature>
<dbReference type="RefSeq" id="WP_091060833.1">
    <property type="nucleotide sequence ID" value="NZ_FNCF01000002.1"/>
</dbReference>
<keyword evidence="3" id="KW-1185">Reference proteome</keyword>
<accession>A0A1G7QIF2</accession>
<feature type="transmembrane region" description="Helical" evidence="1">
    <location>
        <begin position="77"/>
        <end position="97"/>
    </location>
</feature>
<keyword evidence="1" id="KW-0812">Transmembrane</keyword>
<evidence type="ECO:0000256" key="1">
    <source>
        <dbReference type="SAM" id="Phobius"/>
    </source>
</evidence>